<feature type="compositionally biased region" description="Low complexity" evidence="4">
    <location>
        <begin position="70"/>
        <end position="91"/>
    </location>
</feature>
<dbReference type="GO" id="GO:0006508">
    <property type="term" value="P:proteolysis"/>
    <property type="evidence" value="ECO:0007669"/>
    <property type="project" value="UniProtKB-KW"/>
</dbReference>
<keyword evidence="1" id="KW-0645">Protease</keyword>
<evidence type="ECO:0000259" key="6">
    <source>
        <dbReference type="Pfam" id="PF00082"/>
    </source>
</evidence>
<dbReference type="InterPro" id="IPR000209">
    <property type="entry name" value="Peptidase_S8/S53_dom"/>
</dbReference>
<sequence>MLAGLAGAVGIATAAATATPALAAPPRVPAPTGGTMSGAVPAAPPATGTHLAIGTPASLTGPAGGSLTGSAANRSTAIRSTATRSTAAGTNAAGNNYVGSMATAPTPLPPWAAGAKAPAKAGPSTGGSASNGALPGNYGLTSSLQSFLNAGGVDAMGAYSQLGTRYGQLPGTGEIITNVSVGDLTDQSMADAGDGYVRTNGPTTVVVGGQRYLDLPSMPLIPTYVAGSDGSLDPTGSTEGQDSSLGEVMLDFGVMAPLPHDRQRAGETGSGVTDLLGIAPGAQYRLVVPQQATIDQIGTALVAAANQNPRPDVITASLGFGTDTAGFPGRYLEDDPALQSIIAGIVAHRHIVVCVSANDGTRLYTPAAIGPDGGATATDLTRDPAARTTIDDDAYSTTPSEVLDSGAIAAGGTTLDDTLATPASSRSGTVVETRISGAGNFASGFGTRVNLSAPSDGIVTFQHTAGGAADAVTPVLSGGTSASAPEIAAAAAVVLQAARLTHRAMSPTDVRDLLEKTGRAVPTPAAIDRTLQVGPQIDLSRAVASLLPPAPKPAVVRVSVAHRVTIGLLGGQFLENTDPGVLDLAGPDGTGEGLTGPVTFGLDTVGLPASGPLDYVLRVGSTEFHASQPSIRVLPADLLAATGLPVVATADRTVNYTLQVRRGGTVLVSTDRSVVVGPTDGTYTEASAPAAPATAKVGAPVTVHYDLTGVRDLTAPQIAVSTVGHWSPATAPLFSEGYTVDLTATKGTVTIPASAFRGGAGLYGIGIVQNSQALQPLYGEFTPIRLAGDGSARPAAPTLSTGTGRQATRYGHLATVTRAASAFNLRYDVRGVPGATGAVLEVSAPAPTVYGSLNTFTNANGNTRDNDGVNAGSVLYLPLAGKSGTLHRDALTLGIATSMSYDVRILATDRHGAVVGQASPSSELVIDDGLVPDDGTVDSFGIAGTDSVAAVHDGDGASVLRYAPSTGRYGAALAHDADPDSRYEVFGVDAGTHRALVMRWSYASTDQRLLTYDTSTGRLVASVSVPGSQYQVLGGRVDPARHRAAVLARHQPDNADSVLPVSLADGTLGTAIPADAPGIQAGWYSGIDIDSRTGVVELAHLGGSLICIGSTPGAVAAVNLDTAAVTASSGVPGCAYGFASDGQGGKVYQLTYRSFSVNILGTTSLVPVDAGTLTAGTPMAVRTQVGLGVAVDGTHQLALVAFPTPTPKAVFGVPGGLLTDSNSTSQLAVVDLATGTTIRVLTGLNLTSGFGGPYDADTERSIQLDPATRTGWTYGPGDTQIQQFSY</sequence>
<evidence type="ECO:0000256" key="1">
    <source>
        <dbReference type="ARBA" id="ARBA00022670"/>
    </source>
</evidence>
<dbReference type="InterPro" id="IPR011044">
    <property type="entry name" value="Quino_amine_DH_bsu"/>
</dbReference>
<gene>
    <name evidence="7" type="ORF">Raf01_90550</name>
</gene>
<protein>
    <recommendedName>
        <fullName evidence="6">Peptidase S8/S53 domain-containing protein</fullName>
    </recommendedName>
</protein>
<feature type="chain" id="PRO_5035297286" description="Peptidase S8/S53 domain-containing protein" evidence="5">
    <location>
        <begin position="24"/>
        <end position="1286"/>
    </location>
</feature>
<evidence type="ECO:0000256" key="3">
    <source>
        <dbReference type="ARBA" id="ARBA00022825"/>
    </source>
</evidence>
<evidence type="ECO:0000256" key="5">
    <source>
        <dbReference type="SAM" id="SignalP"/>
    </source>
</evidence>
<evidence type="ECO:0000313" key="7">
    <source>
        <dbReference type="EMBL" id="GIH20883.1"/>
    </source>
</evidence>
<dbReference type="EMBL" id="BONZ01000108">
    <property type="protein sequence ID" value="GIH20883.1"/>
    <property type="molecule type" value="Genomic_DNA"/>
</dbReference>
<keyword evidence="5" id="KW-0732">Signal</keyword>
<feature type="region of interest" description="Disordered" evidence="4">
    <location>
        <begin position="23"/>
        <end position="91"/>
    </location>
</feature>
<evidence type="ECO:0000256" key="4">
    <source>
        <dbReference type="SAM" id="MobiDB-lite"/>
    </source>
</evidence>
<dbReference type="PROSITE" id="PS00138">
    <property type="entry name" value="SUBTILASE_SER"/>
    <property type="match status" value="1"/>
</dbReference>
<dbReference type="GO" id="GO:0004252">
    <property type="term" value="F:serine-type endopeptidase activity"/>
    <property type="evidence" value="ECO:0007669"/>
    <property type="project" value="InterPro"/>
</dbReference>
<dbReference type="InterPro" id="IPR023828">
    <property type="entry name" value="Peptidase_S8_Ser-AS"/>
</dbReference>
<reference evidence="7" key="1">
    <citation type="submission" date="2021-01" db="EMBL/GenBank/DDBJ databases">
        <title>Whole genome shotgun sequence of Rugosimonospora africana NBRC 104875.</title>
        <authorList>
            <person name="Komaki H."/>
            <person name="Tamura T."/>
        </authorList>
    </citation>
    <scope>NUCLEOTIDE SEQUENCE</scope>
    <source>
        <strain evidence="7">NBRC 104875</strain>
    </source>
</reference>
<dbReference type="Gene3D" id="3.40.50.200">
    <property type="entry name" value="Peptidase S8/S53 domain"/>
    <property type="match status" value="1"/>
</dbReference>
<name>A0A8J3R1Q6_9ACTN</name>
<feature type="region of interest" description="Disordered" evidence="4">
    <location>
        <begin position="109"/>
        <end position="128"/>
    </location>
</feature>
<evidence type="ECO:0000256" key="2">
    <source>
        <dbReference type="ARBA" id="ARBA00022801"/>
    </source>
</evidence>
<organism evidence="7 8">
    <name type="scientific">Rugosimonospora africana</name>
    <dbReference type="NCBI Taxonomy" id="556532"/>
    <lineage>
        <taxon>Bacteria</taxon>
        <taxon>Bacillati</taxon>
        <taxon>Actinomycetota</taxon>
        <taxon>Actinomycetes</taxon>
        <taxon>Micromonosporales</taxon>
        <taxon>Micromonosporaceae</taxon>
        <taxon>Rugosimonospora</taxon>
    </lineage>
</organism>
<dbReference type="Pfam" id="PF00082">
    <property type="entry name" value="Peptidase_S8"/>
    <property type="match status" value="1"/>
</dbReference>
<dbReference type="InterPro" id="IPR036852">
    <property type="entry name" value="Peptidase_S8/S53_dom_sf"/>
</dbReference>
<feature type="compositionally biased region" description="Low complexity" evidence="4">
    <location>
        <begin position="111"/>
        <end position="128"/>
    </location>
</feature>
<dbReference type="SUPFAM" id="SSF50969">
    <property type="entry name" value="YVTN repeat-like/Quinoprotein amine dehydrogenase"/>
    <property type="match status" value="1"/>
</dbReference>
<feature type="domain" description="Peptidase S8/S53" evidence="6">
    <location>
        <begin position="275"/>
        <end position="519"/>
    </location>
</feature>
<feature type="signal peptide" evidence="5">
    <location>
        <begin position="1"/>
        <end position="23"/>
    </location>
</feature>
<dbReference type="SUPFAM" id="SSF52743">
    <property type="entry name" value="Subtilisin-like"/>
    <property type="match status" value="1"/>
</dbReference>
<keyword evidence="3" id="KW-0720">Serine protease</keyword>
<accession>A0A8J3R1Q6</accession>
<evidence type="ECO:0000313" key="8">
    <source>
        <dbReference type="Proteomes" id="UP000642748"/>
    </source>
</evidence>
<dbReference type="Proteomes" id="UP000642748">
    <property type="component" value="Unassembled WGS sequence"/>
</dbReference>
<keyword evidence="2" id="KW-0378">Hydrolase</keyword>
<keyword evidence="8" id="KW-1185">Reference proteome</keyword>
<proteinExistence type="predicted"/>
<comment type="caution">
    <text evidence="7">The sequence shown here is derived from an EMBL/GenBank/DDBJ whole genome shotgun (WGS) entry which is preliminary data.</text>
</comment>